<dbReference type="Proteomes" id="UP000800235">
    <property type="component" value="Unassembled WGS sequence"/>
</dbReference>
<organism evidence="2 3">
    <name type="scientific">Tothia fuscella</name>
    <dbReference type="NCBI Taxonomy" id="1048955"/>
    <lineage>
        <taxon>Eukaryota</taxon>
        <taxon>Fungi</taxon>
        <taxon>Dikarya</taxon>
        <taxon>Ascomycota</taxon>
        <taxon>Pezizomycotina</taxon>
        <taxon>Dothideomycetes</taxon>
        <taxon>Pleosporomycetidae</taxon>
        <taxon>Venturiales</taxon>
        <taxon>Cylindrosympodiaceae</taxon>
        <taxon>Tothia</taxon>
    </lineage>
</organism>
<sequence length="172" mass="18294">MKLLSLAFLVLPGVLSRGLPSPLSNNQQPSPIGIADKVIVSAAAKAPNGEDAQSSNYDIQCNSNNATPLNWDDLWSCWNEIYNRGDALCAANPSGRFCEKGAVKISGTSYFGKNTASTCRAVANGLSAIWEKCRYTDQIGRAIYLGGSNAAYGNGELIVHAQNNWVAVLPSL</sequence>
<evidence type="ECO:0000256" key="1">
    <source>
        <dbReference type="SAM" id="SignalP"/>
    </source>
</evidence>
<keyword evidence="3" id="KW-1185">Reference proteome</keyword>
<comment type="caution">
    <text evidence="2">The sequence shown here is derived from an EMBL/GenBank/DDBJ whole genome shotgun (WGS) entry which is preliminary data.</text>
</comment>
<keyword evidence="1" id="KW-0732">Signal</keyword>
<dbReference type="OrthoDB" id="2112446at2759"/>
<protein>
    <submittedName>
        <fullName evidence="2">Uncharacterized protein</fullName>
    </submittedName>
</protein>
<feature type="chain" id="PRO_5040152468" evidence="1">
    <location>
        <begin position="17"/>
        <end position="172"/>
    </location>
</feature>
<evidence type="ECO:0000313" key="3">
    <source>
        <dbReference type="Proteomes" id="UP000800235"/>
    </source>
</evidence>
<dbReference type="AlphaFoldDB" id="A0A9P4NUI5"/>
<accession>A0A9P4NUI5</accession>
<gene>
    <name evidence="2" type="ORF">EJ08DRAFT_709801</name>
</gene>
<reference evidence="2" key="1">
    <citation type="journal article" date="2020" name="Stud. Mycol.">
        <title>101 Dothideomycetes genomes: a test case for predicting lifestyles and emergence of pathogens.</title>
        <authorList>
            <person name="Haridas S."/>
            <person name="Albert R."/>
            <person name="Binder M."/>
            <person name="Bloem J."/>
            <person name="Labutti K."/>
            <person name="Salamov A."/>
            <person name="Andreopoulos B."/>
            <person name="Baker S."/>
            <person name="Barry K."/>
            <person name="Bills G."/>
            <person name="Bluhm B."/>
            <person name="Cannon C."/>
            <person name="Castanera R."/>
            <person name="Culley D."/>
            <person name="Daum C."/>
            <person name="Ezra D."/>
            <person name="Gonzalez J."/>
            <person name="Henrissat B."/>
            <person name="Kuo A."/>
            <person name="Liang C."/>
            <person name="Lipzen A."/>
            <person name="Lutzoni F."/>
            <person name="Magnuson J."/>
            <person name="Mondo S."/>
            <person name="Nolan M."/>
            <person name="Ohm R."/>
            <person name="Pangilinan J."/>
            <person name="Park H.-J."/>
            <person name="Ramirez L."/>
            <person name="Alfaro M."/>
            <person name="Sun H."/>
            <person name="Tritt A."/>
            <person name="Yoshinaga Y."/>
            <person name="Zwiers L.-H."/>
            <person name="Turgeon B."/>
            <person name="Goodwin S."/>
            <person name="Spatafora J."/>
            <person name="Crous P."/>
            <person name="Grigoriev I."/>
        </authorList>
    </citation>
    <scope>NUCLEOTIDE SEQUENCE</scope>
    <source>
        <strain evidence="2">CBS 130266</strain>
    </source>
</reference>
<proteinExistence type="predicted"/>
<feature type="signal peptide" evidence="1">
    <location>
        <begin position="1"/>
        <end position="16"/>
    </location>
</feature>
<evidence type="ECO:0000313" key="2">
    <source>
        <dbReference type="EMBL" id="KAF2432505.1"/>
    </source>
</evidence>
<name>A0A9P4NUI5_9PEZI</name>
<dbReference type="EMBL" id="MU007025">
    <property type="protein sequence ID" value="KAF2432505.1"/>
    <property type="molecule type" value="Genomic_DNA"/>
</dbReference>